<evidence type="ECO:0000313" key="1">
    <source>
        <dbReference type="EMBL" id="TRZ39271.1"/>
    </source>
</evidence>
<proteinExistence type="predicted"/>
<name>A0A553SQK2_NIACI</name>
<organism evidence="1">
    <name type="scientific">Niallia circulans</name>
    <name type="common">Bacillus circulans</name>
    <dbReference type="NCBI Taxonomy" id="1397"/>
    <lineage>
        <taxon>Bacteria</taxon>
        <taxon>Bacillati</taxon>
        <taxon>Bacillota</taxon>
        <taxon>Bacilli</taxon>
        <taxon>Bacillales</taxon>
        <taxon>Bacillaceae</taxon>
        <taxon>Niallia</taxon>
    </lineage>
</organism>
<dbReference type="Proteomes" id="UP000319837">
    <property type="component" value="Plasmid unnamed2"/>
</dbReference>
<keyword evidence="1" id="KW-0614">Plasmid</keyword>
<dbReference type="AlphaFoldDB" id="A0A553SQK2"/>
<gene>
    <name evidence="1" type="ORF">CEQ21_07845</name>
</gene>
<geneLocation type="plasmid" evidence="1">
    <name>unnamed2</name>
</geneLocation>
<accession>A0A553SQK2</accession>
<sequence>MCRFHFLPYVNRVTVRTFGKEVYILKSNLMVKNMETDEIKRLEDIYYDIRTVRNISGNIIAKRTNRRKELYFNSTKARAKAKVI</sequence>
<reference evidence="1" key="1">
    <citation type="submission" date="2018-10" db="EMBL/GenBank/DDBJ databases">
        <title>FDA dAtabase for Regulatory Grade micrObial Sequences (FDA-ARGOS): Supporting development and validation of Infectious Disease Dx tests.</title>
        <authorList>
            <person name="Minogue T."/>
            <person name="Wolcott M."/>
            <person name="Wasieloski L."/>
            <person name="Aguilar W."/>
            <person name="Moore D."/>
            <person name="Tallon L.J."/>
            <person name="Sadzewicz L."/>
            <person name="Sengamalay N."/>
            <person name="Ott S."/>
            <person name="Godinez A."/>
            <person name="Nagaraj S."/>
            <person name="Vavikolanu K."/>
            <person name="Vyas G."/>
            <person name="Nadendla S."/>
            <person name="Aluvathingal J."/>
            <person name="Sichtig H."/>
        </authorList>
    </citation>
    <scope>NUCLEOTIDE SEQUENCE</scope>
    <source>
        <strain evidence="1">FDAARGOS_343</strain>
        <plasmid evidence="1">unnamed2</plasmid>
    </source>
</reference>
<comment type="caution">
    <text evidence="1">The sequence shown here is derived from an EMBL/GenBank/DDBJ whole genome shotgun (WGS) entry which is preliminary data.</text>
</comment>
<dbReference type="EMBL" id="RIBP01000003">
    <property type="protein sequence ID" value="TRZ39271.1"/>
    <property type="molecule type" value="Genomic_DNA"/>
</dbReference>
<protein>
    <submittedName>
        <fullName evidence="1">Uncharacterized protein</fullName>
    </submittedName>
</protein>